<dbReference type="EMBL" id="JXTB01000163">
    <property type="protein sequence ID" value="PON57049.1"/>
    <property type="molecule type" value="Genomic_DNA"/>
</dbReference>
<accession>A0A2P5C7M7</accession>
<evidence type="ECO:0000313" key="2">
    <source>
        <dbReference type="Proteomes" id="UP000237105"/>
    </source>
</evidence>
<keyword evidence="2" id="KW-1185">Reference proteome</keyword>
<evidence type="ECO:0000313" key="1">
    <source>
        <dbReference type="EMBL" id="PON57049.1"/>
    </source>
</evidence>
<organism evidence="1 2">
    <name type="scientific">Parasponia andersonii</name>
    <name type="common">Sponia andersonii</name>
    <dbReference type="NCBI Taxonomy" id="3476"/>
    <lineage>
        <taxon>Eukaryota</taxon>
        <taxon>Viridiplantae</taxon>
        <taxon>Streptophyta</taxon>
        <taxon>Embryophyta</taxon>
        <taxon>Tracheophyta</taxon>
        <taxon>Spermatophyta</taxon>
        <taxon>Magnoliopsida</taxon>
        <taxon>eudicotyledons</taxon>
        <taxon>Gunneridae</taxon>
        <taxon>Pentapetalae</taxon>
        <taxon>rosids</taxon>
        <taxon>fabids</taxon>
        <taxon>Rosales</taxon>
        <taxon>Cannabaceae</taxon>
        <taxon>Parasponia</taxon>
    </lineage>
</organism>
<gene>
    <name evidence="1" type="ORF">PanWU01x14_176390</name>
</gene>
<protein>
    <submittedName>
        <fullName evidence="1">Uncharacterized protein</fullName>
    </submittedName>
</protein>
<dbReference type="Proteomes" id="UP000237105">
    <property type="component" value="Unassembled WGS sequence"/>
</dbReference>
<name>A0A2P5C7M7_PARAD</name>
<sequence>MSFGAGEESWWRHWKLQVSEVAYCKTHVVWK</sequence>
<comment type="caution">
    <text evidence="1">The sequence shown here is derived from an EMBL/GenBank/DDBJ whole genome shotgun (WGS) entry which is preliminary data.</text>
</comment>
<reference evidence="2" key="1">
    <citation type="submission" date="2016-06" db="EMBL/GenBank/DDBJ databases">
        <title>Parallel loss of symbiosis genes in relatives of nitrogen-fixing non-legume Parasponia.</title>
        <authorList>
            <person name="Van Velzen R."/>
            <person name="Holmer R."/>
            <person name="Bu F."/>
            <person name="Rutten L."/>
            <person name="Van Zeijl A."/>
            <person name="Liu W."/>
            <person name="Santuari L."/>
            <person name="Cao Q."/>
            <person name="Sharma T."/>
            <person name="Shen D."/>
            <person name="Roswanjaya Y."/>
            <person name="Wardhani T."/>
            <person name="Kalhor M.S."/>
            <person name="Jansen J."/>
            <person name="Van den Hoogen J."/>
            <person name="Gungor B."/>
            <person name="Hartog M."/>
            <person name="Hontelez J."/>
            <person name="Verver J."/>
            <person name="Yang W.-C."/>
            <person name="Schijlen E."/>
            <person name="Repin R."/>
            <person name="Schilthuizen M."/>
            <person name="Schranz E."/>
            <person name="Heidstra R."/>
            <person name="Miyata K."/>
            <person name="Fedorova E."/>
            <person name="Kohlen W."/>
            <person name="Bisseling T."/>
            <person name="Smit S."/>
            <person name="Geurts R."/>
        </authorList>
    </citation>
    <scope>NUCLEOTIDE SEQUENCE [LARGE SCALE GENOMIC DNA]</scope>
    <source>
        <strain evidence="2">cv. WU1-14</strain>
    </source>
</reference>
<dbReference type="AlphaFoldDB" id="A0A2P5C7M7"/>
<proteinExistence type="predicted"/>